<dbReference type="Proteomes" id="UP000245765">
    <property type="component" value="Unassembled WGS sequence"/>
</dbReference>
<gene>
    <name evidence="1" type="ORF">DFH01_14525</name>
</gene>
<evidence type="ECO:0000313" key="1">
    <source>
        <dbReference type="EMBL" id="PWS36381.1"/>
    </source>
</evidence>
<dbReference type="AlphaFoldDB" id="A0A317FB96"/>
<evidence type="ECO:0000313" key="2">
    <source>
        <dbReference type="Proteomes" id="UP000245765"/>
    </source>
</evidence>
<dbReference type="EMBL" id="QGNA01000003">
    <property type="protein sequence ID" value="PWS36381.1"/>
    <property type="molecule type" value="Genomic_DNA"/>
</dbReference>
<name>A0A317FB96_9PROT</name>
<protein>
    <submittedName>
        <fullName evidence="1">Uncharacterized protein</fullName>
    </submittedName>
</protein>
<organism evidence="1 2">
    <name type="scientific">Falsiroseomonas bella</name>
    <dbReference type="NCBI Taxonomy" id="2184016"/>
    <lineage>
        <taxon>Bacteria</taxon>
        <taxon>Pseudomonadati</taxon>
        <taxon>Pseudomonadota</taxon>
        <taxon>Alphaproteobacteria</taxon>
        <taxon>Acetobacterales</taxon>
        <taxon>Roseomonadaceae</taxon>
        <taxon>Falsiroseomonas</taxon>
    </lineage>
</organism>
<reference evidence="2" key="1">
    <citation type="submission" date="2018-05" db="EMBL/GenBank/DDBJ databases">
        <authorList>
            <person name="Du Z."/>
            <person name="Wang X."/>
        </authorList>
    </citation>
    <scope>NUCLEOTIDE SEQUENCE [LARGE SCALE GENOMIC DNA]</scope>
    <source>
        <strain evidence="2">CQN31</strain>
    </source>
</reference>
<accession>A0A317FB96</accession>
<keyword evidence="2" id="KW-1185">Reference proteome</keyword>
<sequence length="96" mass="10207">MVTGPGIRDLLDSLARAMPEAGPVRDRARDETLELLVAIFGPPEGEPDAALEARISRAADAILAERSALPRNPNALAPTVVTSARQRVAGVVSRRR</sequence>
<comment type="caution">
    <text evidence="1">The sequence shown here is derived from an EMBL/GenBank/DDBJ whole genome shotgun (WGS) entry which is preliminary data.</text>
</comment>
<proteinExistence type="predicted"/>